<name>A0ABR6X9Z0_9BURK</name>
<sequence>MTTVAIVGAGFSGLLTAYHLLKDSSIPSLHIYLIEQKKRAGRGLAYGTWDDNFLLNVPAGNMSAIADDPQHFVRYCQGIDPAFNDGTFVSRRIYGDYLEDLLAQAIEESDARLEVITASVHAVKKTEQGQFLVQLTDRDALLADKAVLALGHFASANPLQQHSPQFTAEDFKTTHETQWLEQADRSLPVVIIGSGLTAIDAIFKLSSTDLSRQIILVSRRGLLPQPHRTNPKAPAKNSLDTLFRSPNTIRAYVRALRLEIARREQQGGNWRDVINELRPYTPEIWRRFSVTERKRFLRQILPYWDTHRHRLAPIAHKRLLNLMSRGQVEVLAARVKQIQPTSSGWRLSLRSRQEQVVHQIDAAGIINCTGPDNDIRRIDQDLIQQLRSDALISEDPLHIGILTQSDYQTIDRQGQVNAGLYYIGPMLKASYWEAIAVPELRVHTACLAKVIAANLSA</sequence>
<organism evidence="2 3">
    <name type="scientific">Undibacterium seohonense</name>
    <dbReference type="NCBI Taxonomy" id="1344950"/>
    <lineage>
        <taxon>Bacteria</taxon>
        <taxon>Pseudomonadati</taxon>
        <taxon>Pseudomonadota</taxon>
        <taxon>Betaproteobacteria</taxon>
        <taxon>Burkholderiales</taxon>
        <taxon>Oxalobacteraceae</taxon>
        <taxon>Undibacterium</taxon>
    </lineage>
</organism>
<dbReference type="InterPro" id="IPR038732">
    <property type="entry name" value="HpyO/CreE_NAD-binding"/>
</dbReference>
<keyword evidence="3" id="KW-1185">Reference proteome</keyword>
<protein>
    <submittedName>
        <fullName evidence="2">FAD/NAD(P)-binding protein</fullName>
    </submittedName>
</protein>
<dbReference type="Gene3D" id="3.50.50.60">
    <property type="entry name" value="FAD/NAD(P)-binding domain"/>
    <property type="match status" value="1"/>
</dbReference>
<accession>A0ABR6X9Z0</accession>
<evidence type="ECO:0000259" key="1">
    <source>
        <dbReference type="Pfam" id="PF13454"/>
    </source>
</evidence>
<dbReference type="Pfam" id="PF13454">
    <property type="entry name" value="NAD_binding_9"/>
    <property type="match status" value="1"/>
</dbReference>
<dbReference type="InterPro" id="IPR036188">
    <property type="entry name" value="FAD/NAD-bd_sf"/>
</dbReference>
<proteinExistence type="predicted"/>
<dbReference type="PANTHER" id="PTHR40254:SF1">
    <property type="entry name" value="BLR0577 PROTEIN"/>
    <property type="match status" value="1"/>
</dbReference>
<dbReference type="RefSeq" id="WP_186924589.1">
    <property type="nucleotide sequence ID" value="NZ_JACOFW010000037.1"/>
</dbReference>
<dbReference type="EMBL" id="JACOFW010000037">
    <property type="protein sequence ID" value="MBC3809533.1"/>
    <property type="molecule type" value="Genomic_DNA"/>
</dbReference>
<dbReference type="PANTHER" id="PTHR40254">
    <property type="entry name" value="BLR0577 PROTEIN"/>
    <property type="match status" value="1"/>
</dbReference>
<gene>
    <name evidence="2" type="ORF">H8K52_19510</name>
</gene>
<feature type="domain" description="FAD-dependent urate hydroxylase HpyO/Asp monooxygenase CreE-like FAD/NAD(P)-binding" evidence="1">
    <location>
        <begin position="5"/>
        <end position="153"/>
    </location>
</feature>
<dbReference type="Proteomes" id="UP000648257">
    <property type="component" value="Unassembled WGS sequence"/>
</dbReference>
<comment type="caution">
    <text evidence="2">The sequence shown here is derived from an EMBL/GenBank/DDBJ whole genome shotgun (WGS) entry which is preliminary data.</text>
</comment>
<reference evidence="2 3" key="1">
    <citation type="submission" date="2020-08" db="EMBL/GenBank/DDBJ databases">
        <title>Novel species isolated from subtropical streams in China.</title>
        <authorList>
            <person name="Lu H."/>
        </authorList>
    </citation>
    <scope>NUCLEOTIDE SEQUENCE [LARGE SCALE GENOMIC DNA]</scope>
    <source>
        <strain evidence="2 3">KACC 16656</strain>
    </source>
</reference>
<evidence type="ECO:0000313" key="2">
    <source>
        <dbReference type="EMBL" id="MBC3809533.1"/>
    </source>
</evidence>
<dbReference type="InterPro" id="IPR052189">
    <property type="entry name" value="L-asp_N-monooxygenase_NS-form"/>
</dbReference>
<evidence type="ECO:0000313" key="3">
    <source>
        <dbReference type="Proteomes" id="UP000648257"/>
    </source>
</evidence>
<dbReference type="SUPFAM" id="SSF51905">
    <property type="entry name" value="FAD/NAD(P)-binding domain"/>
    <property type="match status" value="1"/>
</dbReference>